<dbReference type="PANTHER" id="PTHR48442">
    <property type="entry name" value="SET DOMAIN-CONTAINING PROTEIN"/>
    <property type="match status" value="1"/>
</dbReference>
<protein>
    <submittedName>
        <fullName evidence="1 2">Uncharacterized protein</fullName>
    </submittedName>
</protein>
<dbReference type="HOGENOM" id="CLU_2162148_0_0_1"/>
<name>G7IWI9_MEDTR</name>
<dbReference type="InterPro" id="IPR053114">
    <property type="entry name" value="ATXR5/ATXR6"/>
</dbReference>
<dbReference type="EMBL" id="CM001219">
    <property type="protein sequence ID" value="AES69348.1"/>
    <property type="molecule type" value="Genomic_DNA"/>
</dbReference>
<evidence type="ECO:0000313" key="3">
    <source>
        <dbReference type="Proteomes" id="UP000002051"/>
    </source>
</evidence>
<dbReference type="STRING" id="3880.G7IWI9"/>
<keyword evidence="3" id="KW-1185">Reference proteome</keyword>
<evidence type="ECO:0000313" key="2">
    <source>
        <dbReference type="EnsemblPlants" id="AES69348"/>
    </source>
</evidence>
<reference evidence="1 3" key="2">
    <citation type="journal article" date="2014" name="BMC Genomics">
        <title>An improved genome release (version Mt4.0) for the model legume Medicago truncatula.</title>
        <authorList>
            <person name="Tang H."/>
            <person name="Krishnakumar V."/>
            <person name="Bidwell S."/>
            <person name="Rosen B."/>
            <person name="Chan A."/>
            <person name="Zhou S."/>
            <person name="Gentzbittel L."/>
            <person name="Childs K.L."/>
            <person name="Yandell M."/>
            <person name="Gundlach H."/>
            <person name="Mayer K.F."/>
            <person name="Schwartz D.C."/>
            <person name="Town C.D."/>
        </authorList>
    </citation>
    <scope>GENOME REANNOTATION</scope>
    <source>
        <strain evidence="2 3">cv. Jemalong A17</strain>
    </source>
</reference>
<reference evidence="1 3" key="1">
    <citation type="journal article" date="2011" name="Nature">
        <title>The Medicago genome provides insight into the evolution of rhizobial symbioses.</title>
        <authorList>
            <person name="Young N.D."/>
            <person name="Debelle F."/>
            <person name="Oldroyd G.E."/>
            <person name="Geurts R."/>
            <person name="Cannon S.B."/>
            <person name="Udvardi M.K."/>
            <person name="Benedito V.A."/>
            <person name="Mayer K.F."/>
            <person name="Gouzy J."/>
            <person name="Schoof H."/>
            <person name="Van de Peer Y."/>
            <person name="Proost S."/>
            <person name="Cook D.R."/>
            <person name="Meyers B.C."/>
            <person name="Spannagl M."/>
            <person name="Cheung F."/>
            <person name="De Mita S."/>
            <person name="Krishnakumar V."/>
            <person name="Gundlach H."/>
            <person name="Zhou S."/>
            <person name="Mudge J."/>
            <person name="Bharti A.K."/>
            <person name="Murray J.D."/>
            <person name="Naoumkina M.A."/>
            <person name="Rosen B."/>
            <person name="Silverstein K.A."/>
            <person name="Tang H."/>
            <person name="Rombauts S."/>
            <person name="Zhao P.X."/>
            <person name="Zhou P."/>
            <person name="Barbe V."/>
            <person name="Bardou P."/>
            <person name="Bechner M."/>
            <person name="Bellec A."/>
            <person name="Berger A."/>
            <person name="Berges H."/>
            <person name="Bidwell S."/>
            <person name="Bisseling T."/>
            <person name="Choisne N."/>
            <person name="Couloux A."/>
            <person name="Denny R."/>
            <person name="Deshpande S."/>
            <person name="Dai X."/>
            <person name="Doyle J.J."/>
            <person name="Dudez A.M."/>
            <person name="Farmer A.D."/>
            <person name="Fouteau S."/>
            <person name="Franken C."/>
            <person name="Gibelin C."/>
            <person name="Gish J."/>
            <person name="Goldstein S."/>
            <person name="Gonzalez A.J."/>
            <person name="Green P.J."/>
            <person name="Hallab A."/>
            <person name="Hartog M."/>
            <person name="Hua A."/>
            <person name="Humphray S.J."/>
            <person name="Jeong D.H."/>
            <person name="Jing Y."/>
            <person name="Jocker A."/>
            <person name="Kenton S.M."/>
            <person name="Kim D.J."/>
            <person name="Klee K."/>
            <person name="Lai H."/>
            <person name="Lang C."/>
            <person name="Lin S."/>
            <person name="Macmil S.L."/>
            <person name="Magdelenat G."/>
            <person name="Matthews L."/>
            <person name="McCorrison J."/>
            <person name="Monaghan E.L."/>
            <person name="Mun J.H."/>
            <person name="Najar F.Z."/>
            <person name="Nicholson C."/>
            <person name="Noirot C."/>
            <person name="O'Bleness M."/>
            <person name="Paule C.R."/>
            <person name="Poulain J."/>
            <person name="Prion F."/>
            <person name="Qin B."/>
            <person name="Qu C."/>
            <person name="Retzel E.F."/>
            <person name="Riddle C."/>
            <person name="Sallet E."/>
            <person name="Samain S."/>
            <person name="Samson N."/>
            <person name="Sanders I."/>
            <person name="Saurat O."/>
            <person name="Scarpelli C."/>
            <person name="Schiex T."/>
            <person name="Segurens B."/>
            <person name="Severin A.J."/>
            <person name="Sherrier D.J."/>
            <person name="Shi R."/>
            <person name="Sims S."/>
            <person name="Singer S.R."/>
            <person name="Sinharoy S."/>
            <person name="Sterck L."/>
            <person name="Viollet A."/>
            <person name="Wang B.B."/>
            <person name="Wang K."/>
            <person name="Wang M."/>
            <person name="Wang X."/>
            <person name="Warfsmann J."/>
            <person name="Weissenbach J."/>
            <person name="White D.D."/>
            <person name="White J.D."/>
            <person name="Wiley G.B."/>
            <person name="Wincker P."/>
            <person name="Xing Y."/>
            <person name="Yang L."/>
            <person name="Yao Z."/>
            <person name="Ying F."/>
            <person name="Zhai J."/>
            <person name="Zhou L."/>
            <person name="Zuber A."/>
            <person name="Denarie J."/>
            <person name="Dixon R.A."/>
            <person name="May G.D."/>
            <person name="Schwartz D.C."/>
            <person name="Rogers J."/>
            <person name="Quetier F."/>
            <person name="Town C.D."/>
            <person name="Roe B.A."/>
        </authorList>
    </citation>
    <scope>NUCLEOTIDE SEQUENCE [LARGE SCALE GENOMIC DNA]</scope>
    <source>
        <strain evidence="1">A17</strain>
        <strain evidence="2 3">cv. Jemalong A17</strain>
    </source>
</reference>
<accession>G7IWI9</accession>
<dbReference type="PaxDb" id="3880-AES69348"/>
<dbReference type="EnsemblPlants" id="AES69348">
    <property type="protein sequence ID" value="AES69348"/>
    <property type="gene ID" value="MTR_3g027790"/>
</dbReference>
<gene>
    <name evidence="1" type="ordered locus">MTR_3g027790</name>
</gene>
<proteinExistence type="predicted"/>
<reference evidence="2" key="3">
    <citation type="submission" date="2015-04" db="UniProtKB">
        <authorList>
            <consortium name="EnsemblPlants"/>
        </authorList>
    </citation>
    <scope>IDENTIFICATION</scope>
    <source>
        <strain evidence="2">cv. Jemalong A17</strain>
    </source>
</reference>
<dbReference type="Proteomes" id="UP000002051">
    <property type="component" value="Chromosome 3"/>
</dbReference>
<evidence type="ECO:0000313" key="1">
    <source>
        <dbReference type="EMBL" id="AES69348.1"/>
    </source>
</evidence>
<organism evidence="1 3">
    <name type="scientific">Medicago truncatula</name>
    <name type="common">Barrel medic</name>
    <name type="synonym">Medicago tribuloides</name>
    <dbReference type="NCBI Taxonomy" id="3880"/>
    <lineage>
        <taxon>Eukaryota</taxon>
        <taxon>Viridiplantae</taxon>
        <taxon>Streptophyta</taxon>
        <taxon>Embryophyta</taxon>
        <taxon>Tracheophyta</taxon>
        <taxon>Spermatophyta</taxon>
        <taxon>Magnoliopsida</taxon>
        <taxon>eudicotyledons</taxon>
        <taxon>Gunneridae</taxon>
        <taxon>Pentapetalae</taxon>
        <taxon>rosids</taxon>
        <taxon>fabids</taxon>
        <taxon>Fabales</taxon>
        <taxon>Fabaceae</taxon>
        <taxon>Papilionoideae</taxon>
        <taxon>50 kb inversion clade</taxon>
        <taxon>NPAAA clade</taxon>
        <taxon>Hologalegina</taxon>
        <taxon>IRL clade</taxon>
        <taxon>Trifolieae</taxon>
        <taxon>Medicago</taxon>
    </lineage>
</organism>
<dbReference type="PANTHER" id="PTHR48442:SF1">
    <property type="entry name" value="SET DOMAIN-CONTAINING PROTEIN"/>
    <property type="match status" value="1"/>
</dbReference>
<sequence>MASLATALTATKAEFSNELTSMSGIAPRDANYPTLKTLNFCKTITERGFPLMVVCLMEGYSVEANKSIKFIFKYGLHKKSYKNYIFMNLKFKRTLTFQIDNGHLVHHNLIG</sequence>
<dbReference type="AlphaFoldDB" id="G7IWI9"/>